<keyword evidence="5" id="KW-0631">Potassium channel</keyword>
<protein>
    <submittedName>
        <fullName evidence="15">Transcriptional regulator, Crp/Fnr family</fullName>
    </submittedName>
</protein>
<evidence type="ECO:0000256" key="3">
    <source>
        <dbReference type="ARBA" id="ARBA00022538"/>
    </source>
</evidence>
<dbReference type="PANTHER" id="PTHR10217">
    <property type="entry name" value="VOLTAGE AND LIGAND GATED POTASSIUM CHANNEL"/>
    <property type="match status" value="1"/>
</dbReference>
<dbReference type="Gene3D" id="1.10.287.70">
    <property type="match status" value="1"/>
</dbReference>
<dbReference type="SMART" id="SM00100">
    <property type="entry name" value="cNMP"/>
    <property type="match status" value="1"/>
</dbReference>
<dbReference type="SUPFAM" id="SSF51206">
    <property type="entry name" value="cAMP-binding domain-like"/>
    <property type="match status" value="1"/>
</dbReference>
<reference evidence="15 16" key="1">
    <citation type="submission" date="2012-06" db="EMBL/GenBank/DDBJ databases">
        <title>The complete chromosome of genome of Turneriella parva DSM 21527.</title>
        <authorList>
            <consortium name="US DOE Joint Genome Institute (JGI-PGF)"/>
            <person name="Lucas S."/>
            <person name="Han J."/>
            <person name="Lapidus A."/>
            <person name="Bruce D."/>
            <person name="Goodwin L."/>
            <person name="Pitluck S."/>
            <person name="Peters L."/>
            <person name="Kyrpides N."/>
            <person name="Mavromatis K."/>
            <person name="Ivanova N."/>
            <person name="Mikhailova N."/>
            <person name="Chertkov O."/>
            <person name="Detter J.C."/>
            <person name="Tapia R."/>
            <person name="Han C."/>
            <person name="Land M."/>
            <person name="Hauser L."/>
            <person name="Markowitz V."/>
            <person name="Cheng J.-F."/>
            <person name="Hugenholtz P."/>
            <person name="Woyke T."/>
            <person name="Wu D."/>
            <person name="Gronow S."/>
            <person name="Wellnitz S."/>
            <person name="Brambilla E."/>
            <person name="Klenk H.-P."/>
            <person name="Eisen J.A."/>
        </authorList>
    </citation>
    <scope>NUCLEOTIDE SEQUENCE [LARGE SCALE GENOMIC DNA]</scope>
    <source>
        <strain evidence="16">ATCC BAA-1111 / DSM 21527 / NCTC 11395 / H</strain>
    </source>
</reference>
<evidence type="ECO:0000256" key="12">
    <source>
        <dbReference type="ARBA" id="ARBA00023303"/>
    </source>
</evidence>
<proteinExistence type="predicted"/>
<feature type="transmembrane region" description="Helical" evidence="13">
    <location>
        <begin position="90"/>
        <end position="113"/>
    </location>
</feature>
<dbReference type="GO" id="GO:0042391">
    <property type="term" value="P:regulation of membrane potential"/>
    <property type="evidence" value="ECO:0007669"/>
    <property type="project" value="TreeGrafter"/>
</dbReference>
<comment type="subcellular location">
    <subcellularLocation>
        <location evidence="1">Membrane</location>
        <topology evidence="1">Multi-pass membrane protein</topology>
    </subcellularLocation>
</comment>
<evidence type="ECO:0000256" key="7">
    <source>
        <dbReference type="ARBA" id="ARBA00022958"/>
    </source>
</evidence>
<dbReference type="CDD" id="cd00038">
    <property type="entry name" value="CAP_ED"/>
    <property type="match status" value="1"/>
</dbReference>
<dbReference type="RefSeq" id="WP_014802318.1">
    <property type="nucleotide sequence ID" value="NC_018020.1"/>
</dbReference>
<dbReference type="Gene3D" id="2.60.120.10">
    <property type="entry name" value="Jelly Rolls"/>
    <property type="match status" value="1"/>
</dbReference>
<feature type="transmembrane region" description="Helical" evidence="13">
    <location>
        <begin position="44"/>
        <end position="69"/>
    </location>
</feature>
<evidence type="ECO:0000256" key="8">
    <source>
        <dbReference type="ARBA" id="ARBA00022989"/>
    </source>
</evidence>
<dbReference type="Pfam" id="PF00520">
    <property type="entry name" value="Ion_trans"/>
    <property type="match status" value="1"/>
</dbReference>
<dbReference type="GO" id="GO:0005249">
    <property type="term" value="F:voltage-gated potassium channel activity"/>
    <property type="evidence" value="ECO:0007669"/>
    <property type="project" value="InterPro"/>
</dbReference>
<dbReference type="HOGENOM" id="CLU_005746_12_2_12"/>
<evidence type="ECO:0000256" key="9">
    <source>
        <dbReference type="ARBA" id="ARBA00023065"/>
    </source>
</evidence>
<keyword evidence="4 13" id="KW-0812">Transmembrane</keyword>
<dbReference type="PRINTS" id="PR01463">
    <property type="entry name" value="EAGCHANLFMLY"/>
</dbReference>
<dbReference type="EMBL" id="CP002959">
    <property type="protein sequence ID" value="AFM11802.1"/>
    <property type="molecule type" value="Genomic_DNA"/>
</dbReference>
<keyword evidence="16" id="KW-1185">Reference proteome</keyword>
<dbReference type="Pfam" id="PF00027">
    <property type="entry name" value="cNMP_binding"/>
    <property type="match status" value="1"/>
</dbReference>
<keyword evidence="9" id="KW-0406">Ion transport</keyword>
<dbReference type="OrthoDB" id="9799090at2"/>
<evidence type="ECO:0000256" key="4">
    <source>
        <dbReference type="ARBA" id="ARBA00022692"/>
    </source>
</evidence>
<dbReference type="PROSITE" id="PS50042">
    <property type="entry name" value="CNMP_BINDING_3"/>
    <property type="match status" value="1"/>
</dbReference>
<dbReference type="Gene3D" id="1.10.287.630">
    <property type="entry name" value="Helix hairpin bin"/>
    <property type="match status" value="1"/>
</dbReference>
<evidence type="ECO:0000256" key="13">
    <source>
        <dbReference type="SAM" id="Phobius"/>
    </source>
</evidence>
<evidence type="ECO:0000256" key="5">
    <source>
        <dbReference type="ARBA" id="ARBA00022826"/>
    </source>
</evidence>
<evidence type="ECO:0000256" key="1">
    <source>
        <dbReference type="ARBA" id="ARBA00004141"/>
    </source>
</evidence>
<sequence>MFHRGVLLPDSWARTLWDLLLFFATLSLAILGPLELVYSLKENFFFWYSGLFLTVFFLIDLVLHFNTAYFDRGEIVTDRAAIRRHYLKTWFIIDLLSIVPFELLSVSLPVHLFGLHFDLAPALRLLRLVRLLHLKELVNRWRHADFFNPSVIRLGILLLWILMVAHWAACGWIVLGNIRPDYSAPENYLRAFYWVITTFATIGYGDITPLNVPQIAYTIVIEIIGVGMFGYMIGNIASLLANLDIARSKYQEKINRLNLFLEYRDIPIALRQKLRHYYRYMWESRRGYDENLILKDLPSALQKELAMHIHADVIEKVPIFKGASDAFIKEIVMKLTPAMFTPGDFIFREGEIGHNMYFISRGSVEVLSERTNQVYATIGEGGYFGEIALLLAQPRNASVRAVEYCDLYTLDKDSFQVVLGEFPQFAAQVKKMARERMHRPKPRRRKRS</sequence>
<evidence type="ECO:0000256" key="6">
    <source>
        <dbReference type="ARBA" id="ARBA00022882"/>
    </source>
</evidence>
<keyword evidence="3" id="KW-0633">Potassium transport</keyword>
<feature type="transmembrane region" description="Helical" evidence="13">
    <location>
        <begin position="12"/>
        <end position="32"/>
    </location>
</feature>
<accession>I4B3E5</accession>
<dbReference type="KEGG" id="tpx:Turpa_1154"/>
<dbReference type="GO" id="GO:0034702">
    <property type="term" value="C:monoatomic ion channel complex"/>
    <property type="evidence" value="ECO:0007669"/>
    <property type="project" value="UniProtKB-KW"/>
</dbReference>
<dbReference type="GO" id="GO:0005886">
    <property type="term" value="C:plasma membrane"/>
    <property type="evidence" value="ECO:0007669"/>
    <property type="project" value="TreeGrafter"/>
</dbReference>
<evidence type="ECO:0000259" key="14">
    <source>
        <dbReference type="PROSITE" id="PS50042"/>
    </source>
</evidence>
<name>I4B3E5_TURPD</name>
<dbReference type="PANTHER" id="PTHR10217:SF435">
    <property type="entry name" value="POTASSIUM VOLTAGE-GATED CHANNEL PROTEIN EAG"/>
    <property type="match status" value="1"/>
</dbReference>
<keyword evidence="2" id="KW-0813">Transport</keyword>
<evidence type="ECO:0000256" key="2">
    <source>
        <dbReference type="ARBA" id="ARBA00022448"/>
    </source>
</evidence>
<keyword evidence="7" id="KW-0630">Potassium</keyword>
<dbReference type="InterPro" id="IPR005821">
    <property type="entry name" value="Ion_trans_dom"/>
</dbReference>
<feature type="transmembrane region" description="Helical" evidence="13">
    <location>
        <begin position="187"/>
        <end position="205"/>
    </location>
</feature>
<dbReference type="STRING" id="869212.Turpa_1154"/>
<dbReference type="FunFam" id="2.60.120.10:FF:000057">
    <property type="entry name" value="Cyclic nucleotide-binding domain protein"/>
    <property type="match status" value="1"/>
</dbReference>
<keyword evidence="10 13" id="KW-0472">Membrane</keyword>
<dbReference type="FunFam" id="1.10.287.630:FF:000001">
    <property type="entry name" value="Cyclic nucleotide-gated channel alpha 3"/>
    <property type="match status" value="1"/>
</dbReference>
<keyword evidence="12" id="KW-0407">Ion channel</keyword>
<dbReference type="InterPro" id="IPR000595">
    <property type="entry name" value="cNMP-bd_dom"/>
</dbReference>
<feature type="domain" description="Cyclic nucleotide-binding" evidence="14">
    <location>
        <begin position="319"/>
        <end position="420"/>
    </location>
</feature>
<evidence type="ECO:0000256" key="10">
    <source>
        <dbReference type="ARBA" id="ARBA00023136"/>
    </source>
</evidence>
<organism evidence="15 16">
    <name type="scientific">Turneriella parva (strain ATCC BAA-1111 / DSM 21527 / NCTC 11395 / H)</name>
    <name type="common">Leptospira parva</name>
    <dbReference type="NCBI Taxonomy" id="869212"/>
    <lineage>
        <taxon>Bacteria</taxon>
        <taxon>Pseudomonadati</taxon>
        <taxon>Spirochaetota</taxon>
        <taxon>Spirochaetia</taxon>
        <taxon>Leptospirales</taxon>
        <taxon>Leptospiraceae</taxon>
        <taxon>Turneriella</taxon>
    </lineage>
</organism>
<evidence type="ECO:0000313" key="15">
    <source>
        <dbReference type="EMBL" id="AFM11802.1"/>
    </source>
</evidence>
<keyword evidence="6" id="KW-0851">Voltage-gated channel</keyword>
<dbReference type="Proteomes" id="UP000006048">
    <property type="component" value="Chromosome"/>
</dbReference>
<keyword evidence="8 13" id="KW-1133">Transmembrane helix</keyword>
<feature type="transmembrane region" description="Helical" evidence="13">
    <location>
        <begin position="151"/>
        <end position="175"/>
    </location>
</feature>
<evidence type="ECO:0000256" key="11">
    <source>
        <dbReference type="ARBA" id="ARBA00023286"/>
    </source>
</evidence>
<dbReference type="InterPro" id="IPR018490">
    <property type="entry name" value="cNMP-bd_dom_sf"/>
</dbReference>
<gene>
    <name evidence="15" type="ordered locus">Turpa_1154</name>
</gene>
<dbReference type="AlphaFoldDB" id="I4B3E5"/>
<dbReference type="InterPro" id="IPR050818">
    <property type="entry name" value="KCNH_animal-type"/>
</dbReference>
<dbReference type="InterPro" id="IPR014710">
    <property type="entry name" value="RmlC-like_jellyroll"/>
</dbReference>
<evidence type="ECO:0000313" key="16">
    <source>
        <dbReference type="Proteomes" id="UP000006048"/>
    </source>
</evidence>
<keyword evidence="11" id="KW-1071">Ligand-gated ion channel</keyword>
<dbReference type="SUPFAM" id="SSF81324">
    <property type="entry name" value="Voltage-gated potassium channels"/>
    <property type="match status" value="1"/>
</dbReference>
<feature type="transmembrane region" description="Helical" evidence="13">
    <location>
        <begin position="217"/>
        <end position="243"/>
    </location>
</feature>
<dbReference type="InterPro" id="IPR003938">
    <property type="entry name" value="K_chnl_volt-dep_EAG/ELK/ERG"/>
</dbReference>